<name>A0A0A0YS25_9CAUD</name>
<evidence type="ECO:0000256" key="1">
    <source>
        <dbReference type="SAM" id="MobiDB-lite"/>
    </source>
</evidence>
<feature type="region of interest" description="Disordered" evidence="1">
    <location>
        <begin position="443"/>
        <end position="467"/>
    </location>
</feature>
<accession>A0A0A0YS25</accession>
<organism evidence="2 3">
    <name type="scientific">Erwinia phage phiEa2809</name>
    <dbReference type="NCBI Taxonomy" id="1564096"/>
    <lineage>
        <taxon>Viruses</taxon>
        <taxon>Duplodnaviria</taxon>
        <taxon>Heunggongvirae</taxon>
        <taxon>Uroviricota</taxon>
        <taxon>Caudoviricetes</taxon>
        <taxon>Pantevenvirales</taxon>
        <taxon>Ackermannviridae</taxon>
        <taxon>Nezavisimistyvirus</taxon>
        <taxon>Nezavisimistyvirus Ea2809</taxon>
    </lineage>
</organism>
<dbReference type="KEGG" id="vg:24623154"/>
<reference evidence="2 3" key="1">
    <citation type="submission" date="2014-10" db="EMBL/GenBank/DDBJ databases">
        <title>Characterization of a new ViI-like Erwinia amylovora bacteriophage.</title>
        <authorList>
            <person name="Lagonenko A.L."/>
            <person name="Valentovich L.N."/>
        </authorList>
    </citation>
    <scope>NUCLEOTIDE SEQUENCE [LARGE SCALE GENOMIC DNA]</scope>
</reference>
<dbReference type="GeneID" id="24623154"/>
<gene>
    <name evidence="2" type="ORF">NW77_026</name>
</gene>
<dbReference type="Proteomes" id="UP000030322">
    <property type="component" value="Segment"/>
</dbReference>
<dbReference type="RefSeq" id="YP_009147538.1">
    <property type="nucleotide sequence ID" value="NC_027340.1"/>
</dbReference>
<dbReference type="EMBL" id="KP037007">
    <property type="protein sequence ID" value="AIX13034.1"/>
    <property type="molecule type" value="Genomic_DNA"/>
</dbReference>
<evidence type="ECO:0000313" key="3">
    <source>
        <dbReference type="Proteomes" id="UP000030322"/>
    </source>
</evidence>
<keyword evidence="3" id="KW-1185">Reference proteome</keyword>
<feature type="compositionally biased region" description="Polar residues" evidence="1">
    <location>
        <begin position="454"/>
        <end position="467"/>
    </location>
</feature>
<dbReference type="OrthoDB" id="2097at10239"/>
<sequence>MVDGINIDDAQSQDGILTPSTTLDLKYMGILPHTPEGGRPIPFDLSAIYQEFNIFQDLGLDTGATPSMTASVLINEGWDVLDTMPILGGEEVVVSFKTPATSEYVELSFRVARVGEVADNSDSSARKAFWLHLVTTDAYRDSMLRKSVGLKGSYSEMAQVMFPMLSSLRKFEDIDETFGIQERYATPMWPVLKTIRWMASRAFDENLMPFTFYEDFDGYHFRSIGNLFQRGKVPLTPEEKRQLDEKNRFYRDPPDAPFLQDGKFNSERFMRNIMQAEKKVARDQFGANYYDVLAVNEEIFSFEGKEIVPTQRVYNDWFVETPHLDEFPLFSDTFTRENTRLIEVQKDNSEQIQYANRVIRYSLASTMWRILLVGDSRLNVGQVFYIEDVSNRPKNNDNMAELSKLTTGHYIITKLRHKLSKQAAGYHCIAEIAKDSMHSEVLPPQSAQVYPAKPTTQPIEKGQSQKQ</sequence>
<evidence type="ECO:0000313" key="2">
    <source>
        <dbReference type="EMBL" id="AIX13034.1"/>
    </source>
</evidence>
<proteinExistence type="predicted"/>
<protein>
    <submittedName>
        <fullName evidence="2">Uncharacterized protein</fullName>
    </submittedName>
</protein>